<name>A0A9N9D4R2_9GLOM</name>
<comment type="similarity">
    <text evidence="1">Belongs to the peptidase M17 family.</text>
</comment>
<dbReference type="Gene3D" id="3.40.220.10">
    <property type="entry name" value="Leucine Aminopeptidase, subunit E, domain 1"/>
    <property type="match status" value="1"/>
</dbReference>
<evidence type="ECO:0000256" key="2">
    <source>
        <dbReference type="ARBA" id="ARBA00022438"/>
    </source>
</evidence>
<dbReference type="GO" id="GO:0030145">
    <property type="term" value="F:manganese ion binding"/>
    <property type="evidence" value="ECO:0007669"/>
    <property type="project" value="InterPro"/>
</dbReference>
<evidence type="ECO:0000313" key="6">
    <source>
        <dbReference type="EMBL" id="CAG8626084.1"/>
    </source>
</evidence>
<organism evidence="6 7">
    <name type="scientific">Ambispora leptoticha</name>
    <dbReference type="NCBI Taxonomy" id="144679"/>
    <lineage>
        <taxon>Eukaryota</taxon>
        <taxon>Fungi</taxon>
        <taxon>Fungi incertae sedis</taxon>
        <taxon>Mucoromycota</taxon>
        <taxon>Glomeromycotina</taxon>
        <taxon>Glomeromycetes</taxon>
        <taxon>Archaeosporales</taxon>
        <taxon>Ambisporaceae</taxon>
        <taxon>Ambispora</taxon>
    </lineage>
</organism>
<dbReference type="EMBL" id="CAJVPS010006498">
    <property type="protein sequence ID" value="CAG8626084.1"/>
    <property type="molecule type" value="Genomic_DNA"/>
</dbReference>
<evidence type="ECO:0000259" key="5">
    <source>
        <dbReference type="Pfam" id="PF00883"/>
    </source>
</evidence>
<protein>
    <submittedName>
        <fullName evidence="6">7917_t:CDS:1</fullName>
    </submittedName>
</protein>
<dbReference type="Proteomes" id="UP000789508">
    <property type="component" value="Unassembled WGS sequence"/>
</dbReference>
<dbReference type="GO" id="GO:0005737">
    <property type="term" value="C:cytoplasm"/>
    <property type="evidence" value="ECO:0007669"/>
    <property type="project" value="InterPro"/>
</dbReference>
<dbReference type="Gene3D" id="3.40.630.10">
    <property type="entry name" value="Zn peptidases"/>
    <property type="match status" value="1"/>
</dbReference>
<gene>
    <name evidence="6" type="ORF">ALEPTO_LOCUS9168</name>
</gene>
<keyword evidence="3" id="KW-0645">Protease</keyword>
<feature type="domain" description="Cytosol aminopeptidase" evidence="5">
    <location>
        <begin position="140"/>
        <end position="196"/>
    </location>
</feature>
<dbReference type="GO" id="GO:0006508">
    <property type="term" value="P:proteolysis"/>
    <property type="evidence" value="ECO:0007669"/>
    <property type="project" value="UniProtKB-KW"/>
</dbReference>
<evidence type="ECO:0000256" key="4">
    <source>
        <dbReference type="ARBA" id="ARBA00022801"/>
    </source>
</evidence>
<comment type="caution">
    <text evidence="6">The sequence shown here is derived from an EMBL/GenBank/DDBJ whole genome shotgun (WGS) entry which is preliminary data.</text>
</comment>
<dbReference type="InterPro" id="IPR011356">
    <property type="entry name" value="Leucine_aapep/pepB"/>
</dbReference>
<dbReference type="GO" id="GO:0070006">
    <property type="term" value="F:metalloaminopeptidase activity"/>
    <property type="evidence" value="ECO:0007669"/>
    <property type="project" value="InterPro"/>
</dbReference>
<dbReference type="Pfam" id="PF00883">
    <property type="entry name" value="Peptidase_M17"/>
    <property type="match status" value="1"/>
</dbReference>
<keyword evidence="4" id="KW-0378">Hydrolase</keyword>
<dbReference type="InterPro" id="IPR000819">
    <property type="entry name" value="Peptidase_M17_C"/>
</dbReference>
<keyword evidence="7" id="KW-1185">Reference proteome</keyword>
<evidence type="ECO:0000256" key="3">
    <source>
        <dbReference type="ARBA" id="ARBA00022670"/>
    </source>
</evidence>
<reference evidence="6" key="1">
    <citation type="submission" date="2021-06" db="EMBL/GenBank/DDBJ databases">
        <authorList>
            <person name="Kallberg Y."/>
            <person name="Tangrot J."/>
            <person name="Rosling A."/>
        </authorList>
    </citation>
    <scope>NUCLEOTIDE SEQUENCE</scope>
    <source>
        <strain evidence="6">FL130A</strain>
    </source>
</reference>
<dbReference type="SUPFAM" id="SSF53187">
    <property type="entry name" value="Zn-dependent exopeptidases"/>
    <property type="match status" value="1"/>
</dbReference>
<dbReference type="InterPro" id="IPR043472">
    <property type="entry name" value="Macro_dom-like"/>
</dbReference>
<feature type="non-terminal residue" evidence="6">
    <location>
        <position position="196"/>
    </location>
</feature>
<evidence type="ECO:0000313" key="7">
    <source>
        <dbReference type="Proteomes" id="UP000789508"/>
    </source>
</evidence>
<dbReference type="AlphaFoldDB" id="A0A9N9D4R2"/>
<evidence type="ECO:0000256" key="1">
    <source>
        <dbReference type="ARBA" id="ARBA00009528"/>
    </source>
</evidence>
<sequence>MALKGNIDIFQITDKQFTPKDIEFTLHKPLRYSQNIEERIFLTNKPPFGNYQVWDDKDVVSKVVAKPPRFYQKKVYNSDEFGEEEIIQAVSEGIFFGTHQAIKFKKKEDKKKNSDYYLITKNKQVQTILDNSLIKLEAVNWTRDLQDTPPNKLHAKEFADQVKHKFSKLKNIEVEILDKKQIEKNKMGLLLAVNAG</sequence>
<keyword evidence="2" id="KW-0031">Aminopeptidase</keyword>
<proteinExistence type="inferred from homology"/>
<dbReference type="PANTHER" id="PTHR11963:SF23">
    <property type="entry name" value="CYTOSOL AMINOPEPTIDASE"/>
    <property type="match status" value="1"/>
</dbReference>
<accession>A0A9N9D4R2</accession>
<dbReference type="PANTHER" id="PTHR11963">
    <property type="entry name" value="LEUCINE AMINOPEPTIDASE-RELATED"/>
    <property type="match status" value="1"/>
</dbReference>